<reference evidence="1 2" key="1">
    <citation type="submission" date="2016-05" db="EMBL/GenBank/DDBJ databases">
        <title>Comparative analysis of secretome profiles of manganese(II)-oxidizing ascomycete fungi.</title>
        <authorList>
            <consortium name="DOE Joint Genome Institute"/>
            <person name="Zeiner C.A."/>
            <person name="Purvine S.O."/>
            <person name="Zink E.M."/>
            <person name="Wu S."/>
            <person name="Pasa-Tolic L."/>
            <person name="Chaput D.L."/>
            <person name="Haridas S."/>
            <person name="Grigoriev I.V."/>
            <person name="Santelli C.M."/>
            <person name="Hansel C.M."/>
        </authorList>
    </citation>
    <scope>NUCLEOTIDE SEQUENCE [LARGE SCALE GENOMIC DNA]</scope>
    <source>
        <strain evidence="1 2">SRC1lrK2f</strain>
    </source>
</reference>
<keyword evidence="2" id="KW-1185">Reference proteome</keyword>
<proteinExistence type="predicted"/>
<name>A0A177DEB0_ALTAL</name>
<gene>
    <name evidence="1" type="ORF">CC77DRAFT_211649</name>
</gene>
<sequence length="64" mass="7422">MFPSDAAQQLIQPAYYIFLPFGSLHTYCDIALVGRCRHYRAGHRRSRSLTGHAWTRIGSKVWQQ</sequence>
<dbReference type="EMBL" id="KV441484">
    <property type="protein sequence ID" value="OAG18095.1"/>
    <property type="molecule type" value="Genomic_DNA"/>
</dbReference>
<dbReference type="GeneID" id="29116258"/>
<dbReference type="KEGG" id="aalt:CC77DRAFT_211649"/>
<dbReference type="VEuPathDB" id="FungiDB:CC77DRAFT_211649"/>
<dbReference type="AlphaFoldDB" id="A0A177DEB0"/>
<evidence type="ECO:0000313" key="1">
    <source>
        <dbReference type="EMBL" id="OAG18095.1"/>
    </source>
</evidence>
<organism evidence="1 2">
    <name type="scientific">Alternaria alternata</name>
    <name type="common">Alternaria rot fungus</name>
    <name type="synonym">Torula alternata</name>
    <dbReference type="NCBI Taxonomy" id="5599"/>
    <lineage>
        <taxon>Eukaryota</taxon>
        <taxon>Fungi</taxon>
        <taxon>Dikarya</taxon>
        <taxon>Ascomycota</taxon>
        <taxon>Pezizomycotina</taxon>
        <taxon>Dothideomycetes</taxon>
        <taxon>Pleosporomycetidae</taxon>
        <taxon>Pleosporales</taxon>
        <taxon>Pleosporineae</taxon>
        <taxon>Pleosporaceae</taxon>
        <taxon>Alternaria</taxon>
        <taxon>Alternaria sect. Alternaria</taxon>
        <taxon>Alternaria alternata complex</taxon>
    </lineage>
</organism>
<evidence type="ECO:0000313" key="2">
    <source>
        <dbReference type="Proteomes" id="UP000077248"/>
    </source>
</evidence>
<accession>A0A177DEB0</accession>
<dbReference type="RefSeq" id="XP_018383516.1">
    <property type="nucleotide sequence ID" value="XM_018530664.1"/>
</dbReference>
<protein>
    <submittedName>
        <fullName evidence="1">Uncharacterized protein</fullName>
    </submittedName>
</protein>
<dbReference type="Proteomes" id="UP000077248">
    <property type="component" value="Unassembled WGS sequence"/>
</dbReference>